<organism evidence="2 3">
    <name type="scientific">Duganella alba</name>
    <dbReference type="NCBI Taxonomy" id="2666081"/>
    <lineage>
        <taxon>Bacteria</taxon>
        <taxon>Pseudomonadati</taxon>
        <taxon>Pseudomonadota</taxon>
        <taxon>Betaproteobacteria</taxon>
        <taxon>Burkholderiales</taxon>
        <taxon>Oxalobacteraceae</taxon>
        <taxon>Telluria group</taxon>
        <taxon>Duganella</taxon>
    </lineage>
</organism>
<sequence length="86" mass="9577">MKLDGVEIPEDINVPELSAETIAEIDALHASLHRHYEEIEEDGSRTALTESPEPSKPVTVSINTLRKLEPLARAKVLYMLRAQVTV</sequence>
<dbReference type="Proteomes" id="UP000481037">
    <property type="component" value="Unassembled WGS sequence"/>
</dbReference>
<evidence type="ECO:0000313" key="3">
    <source>
        <dbReference type="Proteomes" id="UP000481037"/>
    </source>
</evidence>
<dbReference type="RefSeq" id="WP_154363961.1">
    <property type="nucleotide sequence ID" value="NZ_WKJM01000006.1"/>
</dbReference>
<keyword evidence="3" id="KW-1185">Reference proteome</keyword>
<protein>
    <submittedName>
        <fullName evidence="2">Uncharacterized protein</fullName>
    </submittedName>
</protein>
<dbReference type="AlphaFoldDB" id="A0A6L5QEL6"/>
<evidence type="ECO:0000256" key="1">
    <source>
        <dbReference type="SAM" id="MobiDB-lite"/>
    </source>
</evidence>
<gene>
    <name evidence="2" type="ORF">GJ697_09670</name>
</gene>
<reference evidence="2 3" key="1">
    <citation type="submission" date="2019-11" db="EMBL/GenBank/DDBJ databases">
        <title>Novel species isolated from a subtropical stream in China.</title>
        <authorList>
            <person name="Lu H."/>
        </authorList>
    </citation>
    <scope>NUCLEOTIDE SEQUENCE [LARGE SCALE GENOMIC DNA]</scope>
    <source>
        <strain evidence="2 3">FT25W</strain>
    </source>
</reference>
<proteinExistence type="predicted"/>
<evidence type="ECO:0000313" key="2">
    <source>
        <dbReference type="EMBL" id="MRX08099.1"/>
    </source>
</evidence>
<dbReference type="EMBL" id="WKJM01000006">
    <property type="protein sequence ID" value="MRX08099.1"/>
    <property type="molecule type" value="Genomic_DNA"/>
</dbReference>
<feature type="region of interest" description="Disordered" evidence="1">
    <location>
        <begin position="38"/>
        <end position="58"/>
    </location>
</feature>
<comment type="caution">
    <text evidence="2">The sequence shown here is derived from an EMBL/GenBank/DDBJ whole genome shotgun (WGS) entry which is preliminary data.</text>
</comment>
<accession>A0A6L5QEL6</accession>
<name>A0A6L5QEL6_9BURK</name>